<dbReference type="EMBL" id="LUUH01000063">
    <property type="protein sequence ID" value="OAI02184.1"/>
    <property type="molecule type" value="Genomic_DNA"/>
</dbReference>
<evidence type="ECO:0000313" key="2">
    <source>
        <dbReference type="EMBL" id="OAI02184.1"/>
    </source>
</evidence>
<name>A0A177M9G7_METMH</name>
<protein>
    <submittedName>
        <fullName evidence="2">Uncharacterized protein</fullName>
    </submittedName>
</protein>
<proteinExistence type="predicted"/>
<dbReference type="EMBL" id="LUUG01000105">
    <property type="protein sequence ID" value="OAH99045.1"/>
    <property type="molecule type" value="Genomic_DNA"/>
</dbReference>
<gene>
    <name evidence="1" type="ORF">A1332_03915</name>
    <name evidence="2" type="ORF">A1353_16860</name>
</gene>
<reference evidence="4" key="1">
    <citation type="submission" date="2016-03" db="EMBL/GenBank/DDBJ databases">
        <authorList>
            <person name="Heylen K."/>
            <person name="De Vos P."/>
            <person name="Vekeman B."/>
        </authorList>
    </citation>
    <scope>NUCLEOTIDE SEQUENCE [LARGE SCALE GENOMIC DNA]</scope>
    <source>
        <strain evidence="4">R-45363</strain>
    </source>
</reference>
<reference evidence="2 3" key="2">
    <citation type="submission" date="2016-03" db="EMBL/GenBank/DDBJ databases">
        <authorList>
            <person name="Ploux O."/>
        </authorList>
    </citation>
    <scope>NUCLEOTIDE SEQUENCE [LARGE SCALE GENOMIC DNA]</scope>
    <source>
        <strain evidence="1">R-45363</strain>
        <strain evidence="2 3">R-45371</strain>
    </source>
</reference>
<sequence>MFAILLLCAACGRTERTEARLPAEEVLGAESGGYNLFYKNTREGATAIGQIFSIPKGHPNLIYVGFLYRKYKNINPAPQANLKLIISEWQNDRPVRPTLWESEIKTVMGESIGDWLEFNLPSVKLKPGVKYIAWLTLSDLENADDASLSIVNMGPRTLTPMPTTGEPWNAEWKFAYAEGQRAMWRHGNPDGITDYMTEYPWKTDAPGHNLHFNMLFENRAK</sequence>
<organism evidence="2 3">
    <name type="scientific">Methylomonas methanica</name>
    <dbReference type="NCBI Taxonomy" id="421"/>
    <lineage>
        <taxon>Bacteria</taxon>
        <taxon>Pseudomonadati</taxon>
        <taxon>Pseudomonadota</taxon>
        <taxon>Gammaproteobacteria</taxon>
        <taxon>Methylococcales</taxon>
        <taxon>Methylococcaceae</taxon>
        <taxon>Methylomonas</taxon>
    </lineage>
</organism>
<evidence type="ECO:0000313" key="3">
    <source>
        <dbReference type="Proteomes" id="UP000077763"/>
    </source>
</evidence>
<comment type="caution">
    <text evidence="2">The sequence shown here is derived from an EMBL/GenBank/DDBJ whole genome shotgun (WGS) entry which is preliminary data.</text>
</comment>
<dbReference type="AlphaFoldDB" id="A0A177M9G7"/>
<dbReference type="Proteomes" id="UP000077763">
    <property type="component" value="Unassembled WGS sequence"/>
</dbReference>
<evidence type="ECO:0000313" key="4">
    <source>
        <dbReference type="Proteomes" id="UP000078090"/>
    </source>
</evidence>
<accession>A0A177M9G7</accession>
<dbReference type="Proteomes" id="UP000078090">
    <property type="component" value="Unassembled WGS sequence"/>
</dbReference>
<dbReference type="OrthoDB" id="7056917at2"/>
<evidence type="ECO:0000313" key="1">
    <source>
        <dbReference type="EMBL" id="OAH99045.1"/>
    </source>
</evidence>
<dbReference type="RefSeq" id="WP_064010069.1">
    <property type="nucleotide sequence ID" value="NZ_LUUG01000105.1"/>
</dbReference>